<dbReference type="RefSeq" id="WP_195506654.1">
    <property type="nucleotide sequence ID" value="NZ_JADNNG010000026.1"/>
</dbReference>
<accession>A0ABD4W8D9</accession>
<dbReference type="AlphaFoldDB" id="A0ABD4W8D9"/>
<reference evidence="1 2" key="1">
    <citation type="submission" date="2023-01" db="EMBL/GenBank/DDBJ databases">
        <title>Human gut microbiome strain richness.</title>
        <authorList>
            <person name="Chen-Liaw A."/>
        </authorList>
    </citation>
    <scope>NUCLEOTIDE SEQUENCE [LARGE SCALE GENOMIC DNA]</scope>
    <source>
        <strain evidence="1 2">RTP21311st1_C8_RTP21311_201001</strain>
    </source>
</reference>
<dbReference type="Proteomes" id="UP001212008">
    <property type="component" value="Unassembled WGS sequence"/>
</dbReference>
<dbReference type="EMBL" id="JAQKRA010000003">
    <property type="protein sequence ID" value="MDB6491894.1"/>
    <property type="molecule type" value="Genomic_DNA"/>
</dbReference>
<proteinExistence type="predicted"/>
<name>A0ABD4W8D9_BIFPS</name>
<gene>
    <name evidence="1" type="ORF">PMN70_06755</name>
</gene>
<evidence type="ECO:0000313" key="2">
    <source>
        <dbReference type="Proteomes" id="UP001212008"/>
    </source>
</evidence>
<organism evidence="1 2">
    <name type="scientific">Bifidobacterium pseudocatenulatum</name>
    <dbReference type="NCBI Taxonomy" id="28026"/>
    <lineage>
        <taxon>Bacteria</taxon>
        <taxon>Bacillati</taxon>
        <taxon>Actinomycetota</taxon>
        <taxon>Actinomycetes</taxon>
        <taxon>Bifidobacteriales</taxon>
        <taxon>Bifidobacteriaceae</taxon>
        <taxon>Bifidobacterium</taxon>
    </lineage>
</organism>
<evidence type="ECO:0000313" key="1">
    <source>
        <dbReference type="EMBL" id="MDB6491894.1"/>
    </source>
</evidence>
<comment type="caution">
    <text evidence="1">The sequence shown here is derived from an EMBL/GenBank/DDBJ whole genome shotgun (WGS) entry which is preliminary data.</text>
</comment>
<sequence length="152" mass="17630">MITQSIKNAILNIRDSVIYNTQLLIDREINSKQVYLKNSQQIFSILQETHLPTINTKIAKNDKIPLLGATDQEIKTILNEFKTSDKYKQLTLLATKSSENNQKDSLLALALFLDIRIHDHSYIEAIQRHSHQIQKSTYKPFFLKILHAFSHQ</sequence>
<protein>
    <submittedName>
        <fullName evidence="1">Uncharacterized protein</fullName>
    </submittedName>
</protein>